<evidence type="ECO:0000256" key="5">
    <source>
        <dbReference type="HAMAP-Rule" id="MF_01201"/>
    </source>
</evidence>
<dbReference type="GO" id="GO:0005829">
    <property type="term" value="C:cytosol"/>
    <property type="evidence" value="ECO:0007669"/>
    <property type="project" value="TreeGrafter"/>
</dbReference>
<comment type="pathway">
    <text evidence="5">Amino-acid biosynthesis; D-alanine biosynthesis; D-alanine from L-alanine: step 1/1.</text>
</comment>
<feature type="active site" description="Proton acceptor; specific for D-alanine" evidence="5">
    <location>
        <position position="35"/>
    </location>
</feature>
<dbReference type="RefSeq" id="WP_193830460.1">
    <property type="nucleotide sequence ID" value="NZ_PKLF01000040.1"/>
</dbReference>
<evidence type="ECO:0000259" key="8">
    <source>
        <dbReference type="SMART" id="SM01005"/>
    </source>
</evidence>
<dbReference type="InterPro" id="IPR011079">
    <property type="entry name" value="Ala_racemase_C"/>
</dbReference>
<feature type="modified residue" description="N6-(pyridoxal phosphate)lysine" evidence="5 6">
    <location>
        <position position="35"/>
    </location>
</feature>
<dbReference type="Proteomes" id="UP000650477">
    <property type="component" value="Unassembled WGS sequence"/>
</dbReference>
<dbReference type="SUPFAM" id="SSF50621">
    <property type="entry name" value="Alanine racemase C-terminal domain-like"/>
    <property type="match status" value="1"/>
</dbReference>
<dbReference type="PANTHER" id="PTHR30511">
    <property type="entry name" value="ALANINE RACEMASE"/>
    <property type="match status" value="1"/>
</dbReference>
<gene>
    <name evidence="9" type="primary">alr</name>
    <name evidence="9" type="ORF">CYG68_20520</name>
</gene>
<comment type="cofactor">
    <cofactor evidence="2 5 6">
        <name>pyridoxal 5'-phosphate</name>
        <dbReference type="ChEBI" id="CHEBI:597326"/>
    </cofactor>
</comment>
<dbReference type="HAMAP" id="MF_01201">
    <property type="entry name" value="Ala_racemase"/>
    <property type="match status" value="1"/>
</dbReference>
<comment type="catalytic activity">
    <reaction evidence="1 5">
        <text>L-alanine = D-alanine</text>
        <dbReference type="Rhea" id="RHEA:20249"/>
        <dbReference type="ChEBI" id="CHEBI:57416"/>
        <dbReference type="ChEBI" id="CHEBI:57972"/>
        <dbReference type="EC" id="5.1.1.1"/>
    </reaction>
</comment>
<dbReference type="InterPro" id="IPR009006">
    <property type="entry name" value="Ala_racemase/Decarboxylase_C"/>
</dbReference>
<dbReference type="SUPFAM" id="SSF51419">
    <property type="entry name" value="PLP-binding barrel"/>
    <property type="match status" value="1"/>
</dbReference>
<keyword evidence="4 5" id="KW-0413">Isomerase</keyword>
<organism evidence="9 10">
    <name type="scientific">Morganella morganii</name>
    <name type="common">Proteus morganii</name>
    <dbReference type="NCBI Taxonomy" id="582"/>
    <lineage>
        <taxon>Bacteria</taxon>
        <taxon>Pseudomonadati</taxon>
        <taxon>Pseudomonadota</taxon>
        <taxon>Gammaproteobacteria</taxon>
        <taxon>Enterobacterales</taxon>
        <taxon>Morganellaceae</taxon>
        <taxon>Morganella</taxon>
    </lineage>
</organism>
<dbReference type="EC" id="5.1.1.1" evidence="5"/>
<dbReference type="PRINTS" id="PR00992">
    <property type="entry name" value="ALARACEMASE"/>
</dbReference>
<dbReference type="EMBL" id="PKLF01000040">
    <property type="protein sequence ID" value="MBE8614725.1"/>
    <property type="molecule type" value="Genomic_DNA"/>
</dbReference>
<dbReference type="Gene3D" id="3.20.20.10">
    <property type="entry name" value="Alanine racemase"/>
    <property type="match status" value="1"/>
</dbReference>
<dbReference type="PROSITE" id="PS00395">
    <property type="entry name" value="ALANINE_RACEMASE"/>
    <property type="match status" value="1"/>
</dbReference>
<evidence type="ECO:0000256" key="6">
    <source>
        <dbReference type="PIRSR" id="PIRSR600821-50"/>
    </source>
</evidence>
<comment type="caution">
    <text evidence="9">The sequence shown here is derived from an EMBL/GenBank/DDBJ whole genome shotgun (WGS) entry which is preliminary data.</text>
</comment>
<dbReference type="InterPro" id="IPR029066">
    <property type="entry name" value="PLP-binding_barrel"/>
</dbReference>
<accession>A0A8I0U633</accession>
<dbReference type="GO" id="GO:0030170">
    <property type="term" value="F:pyridoxal phosphate binding"/>
    <property type="evidence" value="ECO:0007669"/>
    <property type="project" value="UniProtKB-UniRule"/>
</dbReference>
<dbReference type="CDD" id="cd06827">
    <property type="entry name" value="PLPDE_III_AR_proteobact"/>
    <property type="match status" value="1"/>
</dbReference>
<evidence type="ECO:0000256" key="4">
    <source>
        <dbReference type="ARBA" id="ARBA00023235"/>
    </source>
</evidence>
<dbReference type="Pfam" id="PF01168">
    <property type="entry name" value="Ala_racemase_N"/>
    <property type="match status" value="1"/>
</dbReference>
<name>A0A8I0U633_MORMO</name>
<evidence type="ECO:0000256" key="7">
    <source>
        <dbReference type="PIRSR" id="PIRSR600821-52"/>
    </source>
</evidence>
<dbReference type="GO" id="GO:0008784">
    <property type="term" value="F:alanine racemase activity"/>
    <property type="evidence" value="ECO:0007669"/>
    <property type="project" value="UniProtKB-UniRule"/>
</dbReference>
<evidence type="ECO:0000256" key="2">
    <source>
        <dbReference type="ARBA" id="ARBA00001933"/>
    </source>
</evidence>
<dbReference type="InterPro" id="IPR000821">
    <property type="entry name" value="Ala_racemase"/>
</dbReference>
<protein>
    <recommendedName>
        <fullName evidence="5">Alanine racemase</fullName>
        <ecNumber evidence="5">5.1.1.1</ecNumber>
    </recommendedName>
</protein>
<sequence length="354" mass="39144">MSRPIQAIISLRSIRHNIDVIKSKIGTTKFFSVIKADAYGHGIDNIYPAISDSDGIAVLDLEDAIKLRENGWCKDILLLEGFFDSSDLELIDRYNLCIVIHGQWQLKAISSFIFKNQINIYLKLNSGMNRLGFKNEEVKSIINILKSIKNIKSIIMMSHFFNSSDTQSIKKQMDIIDDFLEFPLCLANSGAILWSPETHFHWVRAGAILYGISPRGKPGDIADYNLLPAMTLESKVIATHNIKSGESIGYSGKFIAKSPMKIAIVACGYGDGYPRLAPSGTPVLIEGNRCPLVGMVSMDMLCVDISHVTTIDVGSKVELWGTELLVDEVAGFSGTIGYDLTCSVTKRVPKKIIY</sequence>
<dbReference type="AlphaFoldDB" id="A0A8I0U633"/>
<dbReference type="GO" id="GO:0030632">
    <property type="term" value="P:D-alanine biosynthetic process"/>
    <property type="evidence" value="ECO:0007669"/>
    <property type="project" value="UniProtKB-UniRule"/>
</dbReference>
<feature type="domain" description="Alanine racemase C-terminal" evidence="8">
    <location>
        <begin position="229"/>
        <end position="353"/>
    </location>
</feature>
<feature type="active site" description="Proton acceptor; specific for L-alanine" evidence="5">
    <location>
        <position position="250"/>
    </location>
</feature>
<dbReference type="Gene3D" id="2.40.37.10">
    <property type="entry name" value="Lyase, Ornithine Decarboxylase, Chain A, domain 1"/>
    <property type="match status" value="1"/>
</dbReference>
<dbReference type="PANTHER" id="PTHR30511:SF0">
    <property type="entry name" value="ALANINE RACEMASE, CATABOLIC-RELATED"/>
    <property type="match status" value="1"/>
</dbReference>
<keyword evidence="3 5" id="KW-0663">Pyridoxal phosphate</keyword>
<dbReference type="UniPathway" id="UPA00042">
    <property type="reaction ID" value="UER00497"/>
</dbReference>
<dbReference type="Pfam" id="PF00842">
    <property type="entry name" value="Ala_racemase_C"/>
    <property type="match status" value="1"/>
</dbReference>
<evidence type="ECO:0000256" key="3">
    <source>
        <dbReference type="ARBA" id="ARBA00022898"/>
    </source>
</evidence>
<evidence type="ECO:0000256" key="1">
    <source>
        <dbReference type="ARBA" id="ARBA00000316"/>
    </source>
</evidence>
<comment type="similarity">
    <text evidence="5">Belongs to the alanine racemase family.</text>
</comment>
<dbReference type="FunFam" id="3.20.20.10:FF:000002">
    <property type="entry name" value="Alanine racemase"/>
    <property type="match status" value="1"/>
</dbReference>
<proteinExistence type="inferred from homology"/>
<feature type="binding site" evidence="5 7">
    <location>
        <position position="130"/>
    </location>
    <ligand>
        <name>substrate</name>
    </ligand>
</feature>
<reference evidence="9" key="1">
    <citation type="submission" date="2017-12" db="EMBL/GenBank/DDBJ databases">
        <title>Genome sequencing and analysis.</title>
        <authorList>
            <person name="Huang Y.-T."/>
        </authorList>
    </citation>
    <scope>NUCLEOTIDE SEQUENCE</scope>
    <source>
        <strain evidence="9">VGH116</strain>
    </source>
</reference>
<evidence type="ECO:0000313" key="10">
    <source>
        <dbReference type="Proteomes" id="UP000650477"/>
    </source>
</evidence>
<dbReference type="InterPro" id="IPR020622">
    <property type="entry name" value="Ala_racemase_pyridoxalP-BS"/>
</dbReference>
<dbReference type="InterPro" id="IPR001608">
    <property type="entry name" value="Ala_racemase_N"/>
</dbReference>
<feature type="binding site" evidence="5 7">
    <location>
        <position position="298"/>
    </location>
    <ligand>
        <name>substrate</name>
    </ligand>
</feature>
<comment type="function">
    <text evidence="5">Catalyzes the interconversion of L-alanine and D-alanine. May also act on other amino acids.</text>
</comment>
<evidence type="ECO:0000313" key="9">
    <source>
        <dbReference type="EMBL" id="MBE8614725.1"/>
    </source>
</evidence>
<dbReference type="NCBIfam" id="TIGR00492">
    <property type="entry name" value="alr"/>
    <property type="match status" value="1"/>
</dbReference>
<dbReference type="SMART" id="SM01005">
    <property type="entry name" value="Ala_racemase_C"/>
    <property type="match status" value="1"/>
</dbReference>